<evidence type="ECO:0000313" key="3">
    <source>
        <dbReference type="EMBL" id="QIR07314.1"/>
    </source>
</evidence>
<dbReference type="Pfam" id="PF13487">
    <property type="entry name" value="HD_5"/>
    <property type="match status" value="2"/>
</dbReference>
<dbReference type="InterPro" id="IPR003607">
    <property type="entry name" value="HD/PDEase_dom"/>
</dbReference>
<evidence type="ECO:0000259" key="2">
    <source>
        <dbReference type="PROSITE" id="PS51832"/>
    </source>
</evidence>
<protein>
    <submittedName>
        <fullName evidence="3">HD-GYP domain-containing protein</fullName>
    </submittedName>
</protein>
<dbReference type="Gene3D" id="1.10.3210.10">
    <property type="entry name" value="Hypothetical protein af1432"/>
    <property type="match status" value="2"/>
</dbReference>
<keyword evidence="4" id="KW-1185">Reference proteome</keyword>
<proteinExistence type="predicted"/>
<reference evidence="3 4" key="1">
    <citation type="submission" date="2020-03" db="EMBL/GenBank/DDBJ databases">
        <title>Genome mining reveals the biosynthetic pathways of PHA and ectoines of the halophilic strain Salinivibrio costicola M318 isolated from fermented shrimp paste.</title>
        <authorList>
            <person name="Doan T.V."/>
            <person name="Tran L.T."/>
            <person name="Trieu T.A."/>
            <person name="Nguyen Q.V."/>
            <person name="Quach T.N."/>
            <person name="Phi T.Q."/>
            <person name="Kumar S."/>
        </authorList>
    </citation>
    <scope>NUCLEOTIDE SEQUENCE [LARGE SCALE GENOMIC DNA]</scope>
    <source>
        <strain evidence="3 4">M318</strain>
    </source>
</reference>
<dbReference type="InterPro" id="IPR006675">
    <property type="entry name" value="HDIG_dom"/>
</dbReference>
<feature type="domain" description="HD-GYP" evidence="2">
    <location>
        <begin position="12"/>
        <end position="247"/>
    </location>
</feature>
<dbReference type="PROSITE" id="PS51831">
    <property type="entry name" value="HD"/>
    <property type="match status" value="1"/>
</dbReference>
<dbReference type="PANTHER" id="PTHR45228:SF5">
    <property type="entry name" value="CYCLIC DI-GMP PHOSPHODIESTERASE VC_1348-RELATED"/>
    <property type="match status" value="1"/>
</dbReference>
<dbReference type="PROSITE" id="PS51832">
    <property type="entry name" value="HD_GYP"/>
    <property type="match status" value="2"/>
</dbReference>
<dbReference type="SMART" id="SM00471">
    <property type="entry name" value="HDc"/>
    <property type="match status" value="1"/>
</dbReference>
<dbReference type="EMBL" id="CP050266">
    <property type="protein sequence ID" value="QIR07314.1"/>
    <property type="molecule type" value="Genomic_DNA"/>
</dbReference>
<organism evidence="3 4">
    <name type="scientific">Salinivibrio costicola</name>
    <name type="common">Vibrio costicola</name>
    <dbReference type="NCBI Taxonomy" id="51367"/>
    <lineage>
        <taxon>Bacteria</taxon>
        <taxon>Pseudomonadati</taxon>
        <taxon>Pseudomonadota</taxon>
        <taxon>Gammaproteobacteria</taxon>
        <taxon>Vibrionales</taxon>
        <taxon>Vibrionaceae</taxon>
        <taxon>Salinivibrio</taxon>
    </lineage>
</organism>
<dbReference type="SUPFAM" id="SSF109604">
    <property type="entry name" value="HD-domain/PDEase-like"/>
    <property type="match status" value="2"/>
</dbReference>
<sequence length="466" mass="51414">MSVPDIPCQPSSELRLSELIVALSTALDMTEGQPPEHCMRCAWMGMKLADALDFSPQQRHDLFYTLLLKDAGCSSNAARICELYLTNDLAFKQSYKIVDGSLSSVLNFVLKNTGVKRGFMEKLSTTLDIIRNGDMYAQELIETRCTRGAEIVRELRFSEAVANAVYALDEHYDGGGRPDGLSGDTIPLYARIALMTQVIDVFRTESGIEAALQEIQARRGTWFDPHLVDTFIECASAPYFWQHLDAPQLKEQVLSMAPATATIWVDDDYLDAIAAAFGRVVDAKSPFTSGHSERVAVYASLIADALGVSEQDKKWLKRGALLHDIGKLGVSNDILDKPGKLDDDEWEQVKQHAALSKTILSKIQQFHDLAQFASAHHEKLDGTGYPDGIQGEHISLLTRIITTADIFDAITAERPYRGPIPVDKALSIMREEVGTAIDQRCLDALIAGLDTLPDHFMVHDATSITS</sequence>
<dbReference type="InterPro" id="IPR052020">
    <property type="entry name" value="Cyclic_di-GMP/3'3'-cGAMP_PDE"/>
</dbReference>
<dbReference type="NCBIfam" id="TIGR00277">
    <property type="entry name" value="HDIG"/>
    <property type="match status" value="1"/>
</dbReference>
<dbReference type="InterPro" id="IPR037522">
    <property type="entry name" value="HD_GYP_dom"/>
</dbReference>
<accession>A0ABX6K8M3</accession>
<dbReference type="Proteomes" id="UP000501408">
    <property type="component" value="Chromosome 1"/>
</dbReference>
<name>A0ABX6K8M3_SALCS</name>
<dbReference type="PANTHER" id="PTHR45228">
    <property type="entry name" value="CYCLIC DI-GMP PHOSPHODIESTERASE TM_0186-RELATED"/>
    <property type="match status" value="1"/>
</dbReference>
<dbReference type="CDD" id="cd00077">
    <property type="entry name" value="HDc"/>
    <property type="match status" value="1"/>
</dbReference>
<evidence type="ECO:0000313" key="4">
    <source>
        <dbReference type="Proteomes" id="UP000501408"/>
    </source>
</evidence>
<feature type="domain" description="HD-GYP" evidence="2">
    <location>
        <begin position="266"/>
        <end position="461"/>
    </location>
</feature>
<feature type="domain" description="HD" evidence="1">
    <location>
        <begin position="288"/>
        <end position="410"/>
    </location>
</feature>
<dbReference type="InterPro" id="IPR006674">
    <property type="entry name" value="HD_domain"/>
</dbReference>
<evidence type="ECO:0000259" key="1">
    <source>
        <dbReference type="PROSITE" id="PS51831"/>
    </source>
</evidence>
<gene>
    <name evidence="3" type="ORF">HBA18_04655</name>
</gene>
<dbReference type="RefSeq" id="WP_167314995.1">
    <property type="nucleotide sequence ID" value="NZ_CP050266.1"/>
</dbReference>